<accession>A0A378JJW4</accession>
<name>A0A378JJW4_9GAMM</name>
<dbReference type="AlphaFoldDB" id="A0A378JJW4"/>
<dbReference type="OrthoDB" id="5640382at2"/>
<sequence>MRTQSLRRFANQQIKLDRQGKYLYRKHRAYVIHKMIDDLFAIRQVPPSWQALNTQHITELVSYWKKRKINPVTIMRYMTIIRRFLALCECPISNIDNKSLNLIRPIKRKKRKLIIKADIWQSMPDPYARIIMALQTEFGLTFREAITIKPDIQVQDDHFWITRDIAFNSSDRHIPYRTTTQRLLVDFFNQLTGKRDSLIKIIPYEEIRLRWRSALAKHRLSSAKSWRYLYAQQMYASLLAEHGNYKTCLLIQYEMGIKSRNTLWLYLKDVKSAGTTGTLGTAH</sequence>
<dbReference type="EMBL" id="UGOD01000001">
    <property type="protein sequence ID" value="STX50978.1"/>
    <property type="molecule type" value="Genomic_DNA"/>
</dbReference>
<dbReference type="Proteomes" id="UP000254794">
    <property type="component" value="Unassembled WGS sequence"/>
</dbReference>
<dbReference type="RefSeq" id="WP_115330645.1">
    <property type="nucleotide sequence ID" value="NZ_CAAAHP010000001.1"/>
</dbReference>
<protein>
    <submittedName>
        <fullName evidence="1">Putative integrase</fullName>
    </submittedName>
</protein>
<evidence type="ECO:0000313" key="2">
    <source>
        <dbReference type="Proteomes" id="UP000254794"/>
    </source>
</evidence>
<reference evidence="1 2" key="1">
    <citation type="submission" date="2018-06" db="EMBL/GenBank/DDBJ databases">
        <authorList>
            <consortium name="Pathogen Informatics"/>
            <person name="Doyle S."/>
        </authorList>
    </citation>
    <scope>NUCLEOTIDE SEQUENCE [LARGE SCALE GENOMIC DNA]</scope>
    <source>
        <strain evidence="1 2">NCTC13316</strain>
    </source>
</reference>
<gene>
    <name evidence="1" type="ORF">NCTC13316_01067</name>
</gene>
<proteinExistence type="predicted"/>
<keyword evidence="2" id="KW-1185">Reference proteome</keyword>
<organism evidence="1 2">
    <name type="scientific">Legionella busanensis</name>
    <dbReference type="NCBI Taxonomy" id="190655"/>
    <lineage>
        <taxon>Bacteria</taxon>
        <taxon>Pseudomonadati</taxon>
        <taxon>Pseudomonadota</taxon>
        <taxon>Gammaproteobacteria</taxon>
        <taxon>Legionellales</taxon>
        <taxon>Legionellaceae</taxon>
        <taxon>Legionella</taxon>
    </lineage>
</organism>
<evidence type="ECO:0000313" key="1">
    <source>
        <dbReference type="EMBL" id="STX50978.1"/>
    </source>
</evidence>